<sequence>MFRAILLLLPAFIYGSVQAQRISAADAASMAVQQDSLHYLSDMILRGKDEQARQDANDRFIPKLVKALKTPYSFNFRFDSLTTVSIQYPQDSSFRIFTWGLELETTFYHHYGAIQMKTDDGKLKLFPLFDNSDYMNPDTIANNKSWYGCLYYKIIQRHYFNAEFYTLFGWDANNIRSQKKLIDVLMFKDGQPIFGGPFFSFMEDSTPKPTRNRFILEYKKDATISLSYNAEMDMIVYDHLISETNQKSKPSTFVPDLDYEGFKWKAGKWMHIDKVFHDALPLGKFPVQQPLDQRRKNMMKPQTAEDINAEQLEKAKKKN</sequence>
<accession>A0A6N8JHG9</accession>
<evidence type="ECO:0000256" key="2">
    <source>
        <dbReference type="SAM" id="SignalP"/>
    </source>
</evidence>
<dbReference type="EMBL" id="WRXO01000009">
    <property type="protein sequence ID" value="MVT43786.1"/>
    <property type="molecule type" value="Genomic_DNA"/>
</dbReference>
<feature type="signal peptide" evidence="2">
    <location>
        <begin position="1"/>
        <end position="19"/>
    </location>
</feature>
<reference evidence="3 4" key="1">
    <citation type="submission" date="2019-12" db="EMBL/GenBank/DDBJ databases">
        <title>The draft genomic sequence of strain Chitinophaga oryziterrae JCM 16595.</title>
        <authorList>
            <person name="Zhang X."/>
        </authorList>
    </citation>
    <scope>NUCLEOTIDE SEQUENCE [LARGE SCALE GENOMIC DNA]</scope>
    <source>
        <strain evidence="3 4">JCM 16595</strain>
    </source>
</reference>
<feature type="chain" id="PRO_5026691620" description="DUF1571 domain-containing protein" evidence="2">
    <location>
        <begin position="20"/>
        <end position="319"/>
    </location>
</feature>
<proteinExistence type="predicted"/>
<name>A0A6N8JHG9_9BACT</name>
<feature type="region of interest" description="Disordered" evidence="1">
    <location>
        <begin position="297"/>
        <end position="319"/>
    </location>
</feature>
<evidence type="ECO:0008006" key="5">
    <source>
        <dbReference type="Google" id="ProtNLM"/>
    </source>
</evidence>
<keyword evidence="4" id="KW-1185">Reference proteome</keyword>
<evidence type="ECO:0000313" key="4">
    <source>
        <dbReference type="Proteomes" id="UP000468388"/>
    </source>
</evidence>
<dbReference type="Proteomes" id="UP000468388">
    <property type="component" value="Unassembled WGS sequence"/>
</dbReference>
<dbReference type="OrthoDB" id="788168at2"/>
<protein>
    <recommendedName>
        <fullName evidence="5">DUF1571 domain-containing protein</fullName>
    </recommendedName>
</protein>
<evidence type="ECO:0000256" key="1">
    <source>
        <dbReference type="SAM" id="MobiDB-lite"/>
    </source>
</evidence>
<dbReference type="AlphaFoldDB" id="A0A6N8JHG9"/>
<organism evidence="3 4">
    <name type="scientific">Chitinophaga oryziterrae</name>
    <dbReference type="NCBI Taxonomy" id="1031224"/>
    <lineage>
        <taxon>Bacteria</taxon>
        <taxon>Pseudomonadati</taxon>
        <taxon>Bacteroidota</taxon>
        <taxon>Chitinophagia</taxon>
        <taxon>Chitinophagales</taxon>
        <taxon>Chitinophagaceae</taxon>
        <taxon>Chitinophaga</taxon>
    </lineage>
</organism>
<dbReference type="RefSeq" id="WP_157302607.1">
    <property type="nucleotide sequence ID" value="NZ_BAAAZB010000001.1"/>
</dbReference>
<gene>
    <name evidence="3" type="ORF">GO495_24545</name>
</gene>
<keyword evidence="2" id="KW-0732">Signal</keyword>
<evidence type="ECO:0000313" key="3">
    <source>
        <dbReference type="EMBL" id="MVT43786.1"/>
    </source>
</evidence>
<comment type="caution">
    <text evidence="3">The sequence shown here is derived from an EMBL/GenBank/DDBJ whole genome shotgun (WGS) entry which is preliminary data.</text>
</comment>